<evidence type="ECO:0000313" key="8">
    <source>
        <dbReference type="EMBL" id="KAJ9188636.1"/>
    </source>
</evidence>
<name>A0ABQ9N8N5_HEVBR</name>
<evidence type="ECO:0000256" key="1">
    <source>
        <dbReference type="ARBA" id="ARBA00023015"/>
    </source>
</evidence>
<feature type="domain" description="NAC" evidence="7">
    <location>
        <begin position="17"/>
        <end position="159"/>
    </location>
</feature>
<dbReference type="EMBL" id="JARPOI010000001">
    <property type="protein sequence ID" value="KAJ9188636.1"/>
    <property type="molecule type" value="Genomic_DNA"/>
</dbReference>
<feature type="compositionally biased region" description="Polar residues" evidence="5">
    <location>
        <begin position="216"/>
        <end position="226"/>
    </location>
</feature>
<dbReference type="Gene3D" id="2.170.150.80">
    <property type="entry name" value="NAC domain"/>
    <property type="match status" value="1"/>
</dbReference>
<evidence type="ECO:0000256" key="2">
    <source>
        <dbReference type="ARBA" id="ARBA00023125"/>
    </source>
</evidence>
<dbReference type="PROSITE" id="PS51005">
    <property type="entry name" value="NAC"/>
    <property type="match status" value="1"/>
</dbReference>
<protein>
    <recommendedName>
        <fullName evidence="7">NAC domain-containing protein</fullName>
    </recommendedName>
</protein>
<reference evidence="8" key="1">
    <citation type="journal article" date="2023" name="Plant Biotechnol. J.">
        <title>Chromosome-level wild Hevea brasiliensis genome provides new tools for genomic-assisted breeding and valuable loci to elevate rubber yield.</title>
        <authorList>
            <person name="Cheng H."/>
            <person name="Song X."/>
            <person name="Hu Y."/>
            <person name="Wu T."/>
            <person name="Yang Q."/>
            <person name="An Z."/>
            <person name="Feng S."/>
            <person name="Deng Z."/>
            <person name="Wu W."/>
            <person name="Zeng X."/>
            <person name="Tu M."/>
            <person name="Wang X."/>
            <person name="Huang H."/>
        </authorList>
    </citation>
    <scope>NUCLEOTIDE SEQUENCE</scope>
    <source>
        <strain evidence="8">MT/VB/25A 57/8</strain>
    </source>
</reference>
<keyword evidence="2" id="KW-0238">DNA-binding</keyword>
<evidence type="ECO:0000259" key="7">
    <source>
        <dbReference type="PROSITE" id="PS51005"/>
    </source>
</evidence>
<dbReference type="EMBL" id="JARPOI010000001">
    <property type="protein sequence ID" value="KAJ9188635.1"/>
    <property type="molecule type" value="Genomic_DNA"/>
</dbReference>
<dbReference type="InterPro" id="IPR036093">
    <property type="entry name" value="NAC_dom_sf"/>
</dbReference>
<organism evidence="8 9">
    <name type="scientific">Hevea brasiliensis</name>
    <name type="common">Para rubber tree</name>
    <name type="synonym">Siphonia brasiliensis</name>
    <dbReference type="NCBI Taxonomy" id="3981"/>
    <lineage>
        <taxon>Eukaryota</taxon>
        <taxon>Viridiplantae</taxon>
        <taxon>Streptophyta</taxon>
        <taxon>Embryophyta</taxon>
        <taxon>Tracheophyta</taxon>
        <taxon>Spermatophyta</taxon>
        <taxon>Magnoliopsida</taxon>
        <taxon>eudicotyledons</taxon>
        <taxon>Gunneridae</taxon>
        <taxon>Pentapetalae</taxon>
        <taxon>rosids</taxon>
        <taxon>fabids</taxon>
        <taxon>Malpighiales</taxon>
        <taxon>Euphorbiaceae</taxon>
        <taxon>Crotonoideae</taxon>
        <taxon>Micrandreae</taxon>
        <taxon>Hevea</taxon>
    </lineage>
</organism>
<proteinExistence type="predicted"/>
<gene>
    <name evidence="8" type="ORF">P3X46_000013</name>
</gene>
<evidence type="ECO:0000256" key="3">
    <source>
        <dbReference type="ARBA" id="ARBA00023163"/>
    </source>
</evidence>
<evidence type="ECO:0000256" key="4">
    <source>
        <dbReference type="ARBA" id="ARBA00023242"/>
    </source>
</evidence>
<keyword evidence="6" id="KW-0472">Membrane</keyword>
<evidence type="ECO:0000313" key="9">
    <source>
        <dbReference type="Proteomes" id="UP001174677"/>
    </source>
</evidence>
<dbReference type="Pfam" id="PF02365">
    <property type="entry name" value="NAM"/>
    <property type="match status" value="1"/>
</dbReference>
<dbReference type="PANTHER" id="PTHR31744:SF210">
    <property type="entry name" value="NAC DOMAIN-CONTAINING PROTEIN 86-LIKE"/>
    <property type="match status" value="1"/>
</dbReference>
<evidence type="ECO:0000256" key="5">
    <source>
        <dbReference type="SAM" id="MobiDB-lite"/>
    </source>
</evidence>
<keyword evidence="6" id="KW-0812">Transmembrane</keyword>
<keyword evidence="9" id="KW-1185">Reference proteome</keyword>
<keyword evidence="1" id="KW-0805">Transcription regulation</keyword>
<feature type="transmembrane region" description="Helical" evidence="6">
    <location>
        <begin position="408"/>
        <end position="426"/>
    </location>
</feature>
<evidence type="ECO:0000256" key="6">
    <source>
        <dbReference type="SAM" id="Phobius"/>
    </source>
</evidence>
<keyword evidence="6" id="KW-1133">Transmembrane helix</keyword>
<keyword evidence="3" id="KW-0804">Transcription</keyword>
<accession>A0ABQ9N8N5</accession>
<comment type="caution">
    <text evidence="8">The sequence shown here is derived from an EMBL/GenBank/DDBJ whole genome shotgun (WGS) entry which is preliminary data.</text>
</comment>
<dbReference type="PANTHER" id="PTHR31744">
    <property type="entry name" value="PROTEIN CUP-SHAPED COTYLEDON 2-RELATED"/>
    <property type="match status" value="1"/>
</dbReference>
<dbReference type="SUPFAM" id="SSF101941">
    <property type="entry name" value="NAC domain"/>
    <property type="match status" value="1"/>
</dbReference>
<dbReference type="InterPro" id="IPR003441">
    <property type="entry name" value="NAC-dom"/>
</dbReference>
<dbReference type="Proteomes" id="UP001174677">
    <property type="component" value="Chromosome 1"/>
</dbReference>
<sequence length="446" mass="50043">MAGVSKETQMSIEASSMFPGFRFSPTDAELISFYLKKKMEGADKCVEVISEVEICKYEPWDLPAKSVIQSENEWFFFSARGRKYPNGSQSRRATELGYWKATGKERNVKSGSLVIGTKRTLVFHVGRAPKGERTEWIMHEYCMDGKSQDSLVVCRLRRNVEFRPNDNSNRTSLNRRQLSVFEGGGDRVGASEGERTAECSRKCSSNYDSHFIEQLDSASESEQKLSNEAPLAESSSQQQEDSDNQDDFYADILKDDIVKLDETSLSATPEFPVIARKPEAQTEAQQPGELIVSQALHLQAIPFQRNETSFSVTPEFPMITSKSEAQTEAQQPVELIASQALPLQSIPFQGTANRRIKLHRKRCGMSNAEASESNIDKYSVEETKLPSSEELPKSVLGFFSARIGNHKLISILFIILTLLVLVLSLLGGSQQVKRITYGALYRAFWE</sequence>
<keyword evidence="4" id="KW-0539">Nucleus</keyword>
<feature type="region of interest" description="Disordered" evidence="5">
    <location>
        <begin position="216"/>
        <end position="243"/>
    </location>
</feature>